<dbReference type="EMBL" id="MNLB01000006">
    <property type="protein sequence ID" value="PAC73295.1"/>
    <property type="molecule type" value="Genomic_DNA"/>
</dbReference>
<proteinExistence type="predicted"/>
<dbReference type="Proteomes" id="UP000216789">
    <property type="component" value="Unassembled WGS sequence"/>
</dbReference>
<protein>
    <recommendedName>
        <fullName evidence="3">RES domain-containing protein</fullName>
    </recommendedName>
</protein>
<evidence type="ECO:0000313" key="1">
    <source>
        <dbReference type="EMBL" id="PAC73295.1"/>
    </source>
</evidence>
<name>A0A267WL10_BIFPS</name>
<accession>A0A267WL10</accession>
<gene>
    <name evidence="1" type="ORF">BPS1E_1221</name>
</gene>
<sequence length="257" mass="29335">MVEAFQAQGYFGRTQYLPEIPVACSREFDFYRCVEFSYSMYGKTVSELHAGNLRLPSGGRYSSVFGNQRLSYWSSSAETAKAEIRKHGASSDVILFKAYDDATSTWPTLMDQEPLVLVDARDFEIQAIIDKVDNAAPLNKTELELLRMIKAQDPDCLVYKSHARAGGENYLFYEKGFNKLALREVRLSLNGGRNRNSVACAVSSDYSPVLEAYGCYFSPIARIGKDLTYPESSEYRMRKQYMELSFSQYREHEHEQD</sequence>
<evidence type="ECO:0000313" key="2">
    <source>
        <dbReference type="Proteomes" id="UP000216789"/>
    </source>
</evidence>
<dbReference type="RefSeq" id="WP_095279678.1">
    <property type="nucleotide sequence ID" value="NZ_JAQERL010000005.1"/>
</dbReference>
<evidence type="ECO:0008006" key="3">
    <source>
        <dbReference type="Google" id="ProtNLM"/>
    </source>
</evidence>
<dbReference type="AlphaFoldDB" id="A0A267WL10"/>
<reference evidence="1 2" key="1">
    <citation type="journal article" date="2017" name="ISME J.">
        <title>Unveiling bifidobacterial biogeography across the mammalian branch of the tree of life.</title>
        <authorList>
            <person name="Milani C."/>
            <person name="Mangifesta M."/>
            <person name="Mancabelli L."/>
            <person name="Lugli G.A."/>
            <person name="James K."/>
            <person name="Duranti S."/>
            <person name="Turroni F."/>
            <person name="Ferrario C."/>
            <person name="Ossiprandi M.C."/>
            <person name="van Sinderen D."/>
            <person name="Ventura M."/>
        </authorList>
    </citation>
    <scope>NUCLEOTIDE SEQUENCE [LARGE SCALE GENOMIC DNA]</scope>
    <source>
        <strain evidence="1 2">1E</strain>
    </source>
</reference>
<organism evidence="1 2">
    <name type="scientific">Bifidobacterium pseudocatenulatum</name>
    <dbReference type="NCBI Taxonomy" id="28026"/>
    <lineage>
        <taxon>Bacteria</taxon>
        <taxon>Bacillati</taxon>
        <taxon>Actinomycetota</taxon>
        <taxon>Actinomycetes</taxon>
        <taxon>Bifidobacteriales</taxon>
        <taxon>Bifidobacteriaceae</taxon>
        <taxon>Bifidobacterium</taxon>
    </lineage>
</organism>
<comment type="caution">
    <text evidence="1">The sequence shown here is derived from an EMBL/GenBank/DDBJ whole genome shotgun (WGS) entry which is preliminary data.</text>
</comment>